<dbReference type="GO" id="GO:0005886">
    <property type="term" value="C:plasma membrane"/>
    <property type="evidence" value="ECO:0007669"/>
    <property type="project" value="UniProtKB-SubCell"/>
</dbReference>
<dbReference type="PROSITE" id="PS50893">
    <property type="entry name" value="ABC_TRANSPORTER_2"/>
    <property type="match status" value="2"/>
</dbReference>
<evidence type="ECO:0000313" key="13">
    <source>
        <dbReference type="Proteomes" id="UP000585507"/>
    </source>
</evidence>
<feature type="domain" description="ABC transporter" evidence="11">
    <location>
        <begin position="20"/>
        <end position="257"/>
    </location>
</feature>
<evidence type="ECO:0000256" key="10">
    <source>
        <dbReference type="ARBA" id="ARBA00023136"/>
    </source>
</evidence>
<reference evidence="12 13" key="1">
    <citation type="submission" date="2020-08" db="EMBL/GenBank/DDBJ databases">
        <title>Genomic Encyclopedia of Type Strains, Phase IV (KMG-V): Genome sequencing to study the core and pangenomes of soil and plant-associated prokaryotes.</title>
        <authorList>
            <person name="Whitman W."/>
        </authorList>
    </citation>
    <scope>NUCLEOTIDE SEQUENCE [LARGE SCALE GENOMIC DNA]</scope>
    <source>
        <strain evidence="12 13">SEMIA 4084</strain>
    </source>
</reference>
<keyword evidence="6" id="KW-0677">Repeat</keyword>
<proteinExistence type="inferred from homology"/>
<dbReference type="GO" id="GO:0005524">
    <property type="term" value="F:ATP binding"/>
    <property type="evidence" value="ECO:0007669"/>
    <property type="project" value="UniProtKB-KW"/>
</dbReference>
<dbReference type="Pfam" id="PF00005">
    <property type="entry name" value="ABC_tran"/>
    <property type="match status" value="2"/>
</dbReference>
<evidence type="ECO:0000256" key="1">
    <source>
        <dbReference type="ARBA" id="ARBA00004202"/>
    </source>
</evidence>
<dbReference type="FunFam" id="3.40.50.300:FF:000127">
    <property type="entry name" value="Ribose import ATP-binding protein RbsA"/>
    <property type="match status" value="1"/>
</dbReference>
<feature type="domain" description="ABC transporter" evidence="11">
    <location>
        <begin position="274"/>
        <end position="515"/>
    </location>
</feature>
<keyword evidence="13" id="KW-1185">Reference proteome</keyword>
<evidence type="ECO:0000256" key="6">
    <source>
        <dbReference type="ARBA" id="ARBA00022737"/>
    </source>
</evidence>
<dbReference type="CDD" id="cd03215">
    <property type="entry name" value="ABC_Carb_Monos_II"/>
    <property type="match status" value="1"/>
</dbReference>
<sequence>MTHTDSGVAHQAIAPRLPILDLHDVRKRFGGTVALNGVTLSVAPGEVHGLIGENGAGKSTLIKVLCGIVKPDSGAISLAGEAYEPHTPREAKARGLQVVHQEFNLLPFLSVAENIFIEHLPRNLFGVVRRNDMNARARAALDAIGLKDIDVRWPVERLGIAHRQLVEVARALMTDSRVLILDEPTATLTSRETDRLFAIINDLRSRGVSVIFVSHHLDEIFRICDRVTVLRNGETVFSRRIGETSHDELVRGMVGQQLQREMASGAISSAGEGTALSLVNFRHAQSPHAEGISLDLHKGEILGIAGLVGSGRTELLRAIFAAEQPLSGTLLRDGKPATFRSPREAIQAGIGFVTEDRKEEGLILAMPIAANVTLASLSSISRVGLLDRKMENTMTQQFGADLKLKYGGPSRHAATLSGGNQQKVVLAKWLARNPQILLLDEPTRGVDVGAKAEIYALIRRLAEKGLALLVVSSELPELMTLCDRIMVMSQHRIVGEVARADFSEEKILTYAYHGERRQTGH</sequence>
<evidence type="ECO:0000256" key="8">
    <source>
        <dbReference type="ARBA" id="ARBA00022840"/>
    </source>
</evidence>
<name>A0A7W8UEF5_9HYPH</name>
<keyword evidence="7" id="KW-0547">Nucleotide-binding</keyword>
<dbReference type="PANTHER" id="PTHR43790:SF3">
    <property type="entry name" value="D-ALLOSE IMPORT ATP-BINDING PROTEIN ALSA-RELATED"/>
    <property type="match status" value="1"/>
</dbReference>
<dbReference type="InterPro" id="IPR017871">
    <property type="entry name" value="ABC_transporter-like_CS"/>
</dbReference>
<keyword evidence="5" id="KW-0762">Sugar transport</keyword>
<dbReference type="InterPro" id="IPR003439">
    <property type="entry name" value="ABC_transporter-like_ATP-bd"/>
</dbReference>
<dbReference type="EMBL" id="JACHBK010000011">
    <property type="protein sequence ID" value="MBB5537854.1"/>
    <property type="molecule type" value="Genomic_DNA"/>
</dbReference>
<dbReference type="PANTHER" id="PTHR43790">
    <property type="entry name" value="CARBOHYDRATE TRANSPORT ATP-BINDING PROTEIN MG119-RELATED"/>
    <property type="match status" value="1"/>
</dbReference>
<organism evidence="12 13">
    <name type="scientific">Rhizobium giardinii</name>
    <dbReference type="NCBI Taxonomy" id="56731"/>
    <lineage>
        <taxon>Bacteria</taxon>
        <taxon>Pseudomonadati</taxon>
        <taxon>Pseudomonadota</taxon>
        <taxon>Alphaproteobacteria</taxon>
        <taxon>Hyphomicrobiales</taxon>
        <taxon>Rhizobiaceae</taxon>
        <taxon>Rhizobium/Agrobacterium group</taxon>
        <taxon>Rhizobium</taxon>
    </lineage>
</organism>
<dbReference type="Gene3D" id="3.40.50.300">
    <property type="entry name" value="P-loop containing nucleotide triphosphate hydrolases"/>
    <property type="match status" value="2"/>
</dbReference>
<keyword evidence="9" id="KW-1278">Translocase</keyword>
<evidence type="ECO:0000256" key="5">
    <source>
        <dbReference type="ARBA" id="ARBA00022597"/>
    </source>
</evidence>
<evidence type="ECO:0000256" key="2">
    <source>
        <dbReference type="ARBA" id="ARBA00005417"/>
    </source>
</evidence>
<dbReference type="CDD" id="cd03216">
    <property type="entry name" value="ABC_Carb_Monos_I"/>
    <property type="match status" value="1"/>
</dbReference>
<dbReference type="InterPro" id="IPR027417">
    <property type="entry name" value="P-loop_NTPase"/>
</dbReference>
<comment type="subcellular location">
    <subcellularLocation>
        <location evidence="1">Cell membrane</location>
        <topology evidence="1">Peripheral membrane protein</topology>
    </subcellularLocation>
</comment>
<dbReference type="SUPFAM" id="SSF52540">
    <property type="entry name" value="P-loop containing nucleoside triphosphate hydrolases"/>
    <property type="match status" value="2"/>
</dbReference>
<dbReference type="SMART" id="SM00382">
    <property type="entry name" value="AAA"/>
    <property type="match status" value="2"/>
</dbReference>
<keyword evidence="4" id="KW-1003">Cell membrane</keyword>
<protein>
    <submittedName>
        <fullName evidence="12">Ribose transport system ATP-binding protein</fullName>
    </submittedName>
</protein>
<dbReference type="InterPro" id="IPR050107">
    <property type="entry name" value="ABC_carbohydrate_import_ATPase"/>
</dbReference>
<dbReference type="GO" id="GO:0016887">
    <property type="term" value="F:ATP hydrolysis activity"/>
    <property type="evidence" value="ECO:0007669"/>
    <property type="project" value="InterPro"/>
</dbReference>
<comment type="similarity">
    <text evidence="2">Belongs to the ABC transporter superfamily.</text>
</comment>
<keyword evidence="10" id="KW-0472">Membrane</keyword>
<dbReference type="AlphaFoldDB" id="A0A7W8UEF5"/>
<evidence type="ECO:0000256" key="4">
    <source>
        <dbReference type="ARBA" id="ARBA00022475"/>
    </source>
</evidence>
<gene>
    <name evidence="12" type="ORF">GGD55_004575</name>
</gene>
<dbReference type="PROSITE" id="PS00211">
    <property type="entry name" value="ABC_TRANSPORTER_1"/>
    <property type="match status" value="1"/>
</dbReference>
<accession>A0A7W8UEF5</accession>
<dbReference type="InterPro" id="IPR003593">
    <property type="entry name" value="AAA+_ATPase"/>
</dbReference>
<evidence type="ECO:0000313" key="12">
    <source>
        <dbReference type="EMBL" id="MBB5537854.1"/>
    </source>
</evidence>
<dbReference type="Proteomes" id="UP000585507">
    <property type="component" value="Unassembled WGS sequence"/>
</dbReference>
<keyword evidence="3" id="KW-0813">Transport</keyword>
<evidence type="ECO:0000259" key="11">
    <source>
        <dbReference type="PROSITE" id="PS50893"/>
    </source>
</evidence>
<dbReference type="RefSeq" id="WP_018329873.1">
    <property type="nucleotide sequence ID" value="NZ_JACHBK010000011.1"/>
</dbReference>
<comment type="caution">
    <text evidence="12">The sequence shown here is derived from an EMBL/GenBank/DDBJ whole genome shotgun (WGS) entry which is preliminary data.</text>
</comment>
<evidence type="ECO:0000256" key="9">
    <source>
        <dbReference type="ARBA" id="ARBA00022967"/>
    </source>
</evidence>
<keyword evidence="8 12" id="KW-0067">ATP-binding</keyword>
<evidence type="ECO:0000256" key="3">
    <source>
        <dbReference type="ARBA" id="ARBA00022448"/>
    </source>
</evidence>
<evidence type="ECO:0000256" key="7">
    <source>
        <dbReference type="ARBA" id="ARBA00022741"/>
    </source>
</evidence>